<reference evidence="2 3" key="1">
    <citation type="submission" date="2020-08" db="EMBL/GenBank/DDBJ databases">
        <title>Aquariorum lacteus gen. nov., sp. nov., a new member of the family Comamonadaceae, isolated from freshwater aquarium.</title>
        <authorList>
            <person name="Chun S.-J."/>
        </authorList>
    </citation>
    <scope>NUCLEOTIDE SEQUENCE [LARGE SCALE GENOMIC DNA]</scope>
    <source>
        <strain evidence="2 3">SJAQ100</strain>
    </source>
</reference>
<sequence length="424" mass="44045">MPSTPSAPWRARRLLLQQMLGSALGILLSACGGGGGSAGAPGSGGTGFASGPISGFGSIIVNKIRYDDRAAELRDDDGQLVSRAGEDPLQLGVIVDVEGRVAADGLSGTADRLVFRAEVLGPVDSVDVAGASLSVLGRSVKLKRSTVLAGLAGIADLAAGEIVAVYGLPDEGDAIVATRLVRLADRAASYTGDFRLRGLLSELSGSGSNRRFRVAGLPVASDAGTVVSGTLAEGVRVSLRLAKTPVDGRYRALQVSVKSTGFGTATLPRAEIEGFITRFDSLAAFEVNGYPIRTDASTVFEDGSAGVRLGARVEVEGRVIGGVLEARKVEIETQDDNADDNDSSNDDDDARFEFAGLASAVTGDAVNGRFIVRGQRVVYDSRTRFEDGLSPATLSGQQVDVRAAADGVEDGVTRYRAVRIKRDD</sequence>
<proteinExistence type="predicted"/>
<evidence type="ECO:0000313" key="2">
    <source>
        <dbReference type="EMBL" id="MBB1163185.1"/>
    </source>
</evidence>
<name>A0A839HKU1_9BURK</name>
<dbReference type="Proteomes" id="UP000586093">
    <property type="component" value="Unassembled WGS sequence"/>
</dbReference>
<comment type="caution">
    <text evidence="2">The sequence shown here is derived from an EMBL/GenBank/DDBJ whole genome shotgun (WGS) entry which is preliminary data.</text>
</comment>
<dbReference type="InterPro" id="IPR043724">
    <property type="entry name" value="DUF5666"/>
</dbReference>
<dbReference type="RefSeq" id="WP_182665870.1">
    <property type="nucleotide sequence ID" value="NZ_JACIVI010000007.1"/>
</dbReference>
<evidence type="ECO:0000313" key="3">
    <source>
        <dbReference type="Proteomes" id="UP000586093"/>
    </source>
</evidence>
<dbReference type="AlphaFoldDB" id="A0A839HKU1"/>
<keyword evidence="3" id="KW-1185">Reference proteome</keyword>
<evidence type="ECO:0000259" key="1">
    <source>
        <dbReference type="Pfam" id="PF18914"/>
    </source>
</evidence>
<protein>
    <recommendedName>
        <fullName evidence="1">DUF5666 domain-containing protein</fullName>
    </recommendedName>
</protein>
<dbReference type="Pfam" id="PF18914">
    <property type="entry name" value="DUF5666"/>
    <property type="match status" value="3"/>
</dbReference>
<gene>
    <name evidence="2" type="ORF">H4F90_14520</name>
</gene>
<organism evidence="2 3">
    <name type="scientific">Aquariibacter albus</name>
    <dbReference type="NCBI Taxonomy" id="2759899"/>
    <lineage>
        <taxon>Bacteria</taxon>
        <taxon>Pseudomonadati</taxon>
        <taxon>Pseudomonadota</taxon>
        <taxon>Betaproteobacteria</taxon>
        <taxon>Burkholderiales</taxon>
        <taxon>Sphaerotilaceae</taxon>
        <taxon>Aquariibacter</taxon>
    </lineage>
</organism>
<feature type="domain" description="DUF5666" evidence="1">
    <location>
        <begin position="273"/>
        <end position="330"/>
    </location>
</feature>
<feature type="domain" description="DUF5666" evidence="1">
    <location>
        <begin position="121"/>
        <end position="179"/>
    </location>
</feature>
<dbReference type="EMBL" id="JACIVI010000007">
    <property type="protein sequence ID" value="MBB1163185.1"/>
    <property type="molecule type" value="Genomic_DNA"/>
</dbReference>
<accession>A0A839HKU1</accession>
<feature type="domain" description="DUF5666" evidence="1">
    <location>
        <begin position="360"/>
        <end position="421"/>
    </location>
</feature>